<dbReference type="Proteomes" id="UP000075502">
    <property type="component" value="Unassembled WGS sequence"/>
</dbReference>
<dbReference type="SUPFAM" id="SSF50965">
    <property type="entry name" value="Galactose oxidase, central domain"/>
    <property type="match status" value="1"/>
</dbReference>
<sequence>SFCTATRTSASGGRLLAVGAEAGEGGLTRSFVVDLAAAQVEELPLREPRRGATVVPAPNGTLALLGGVHAEGTPALTVEAFFPE</sequence>
<dbReference type="InterPro" id="IPR011043">
    <property type="entry name" value="Gal_Oxase/kelch_b-propeller"/>
</dbReference>
<comment type="caution">
    <text evidence="1">The sequence shown here is derived from an EMBL/GenBank/DDBJ whole genome shotgun (WGS) entry which is preliminary data.</text>
</comment>
<accession>A0A150TI96</accession>
<proteinExistence type="predicted"/>
<gene>
    <name evidence="1" type="ORF">BE21_46935</name>
</gene>
<reference evidence="1 2" key="1">
    <citation type="submission" date="2014-02" db="EMBL/GenBank/DDBJ databases">
        <title>The small core and large imbalanced accessory genome model reveals a collaborative survival strategy of Sorangium cellulosum strains in nature.</title>
        <authorList>
            <person name="Han K."/>
            <person name="Peng R."/>
            <person name="Blom J."/>
            <person name="Li Y.-Z."/>
        </authorList>
    </citation>
    <scope>NUCLEOTIDE SEQUENCE [LARGE SCALE GENOMIC DNA]</scope>
    <source>
        <strain evidence="1 2">So0007-03</strain>
    </source>
</reference>
<name>A0A150TI96_SORCE</name>
<feature type="non-terminal residue" evidence="1">
    <location>
        <position position="1"/>
    </location>
</feature>
<protein>
    <submittedName>
        <fullName evidence="1">Uncharacterized protein</fullName>
    </submittedName>
</protein>
<evidence type="ECO:0000313" key="1">
    <source>
        <dbReference type="EMBL" id="KYG04401.1"/>
    </source>
</evidence>
<dbReference type="InterPro" id="IPR037293">
    <property type="entry name" value="Gal_Oxidase_central_sf"/>
</dbReference>
<dbReference type="EMBL" id="JEME01002401">
    <property type="protein sequence ID" value="KYG04401.1"/>
    <property type="molecule type" value="Genomic_DNA"/>
</dbReference>
<dbReference type="Gene3D" id="2.130.10.80">
    <property type="entry name" value="Galactose oxidase/kelch, beta-propeller"/>
    <property type="match status" value="1"/>
</dbReference>
<organism evidence="1 2">
    <name type="scientific">Sorangium cellulosum</name>
    <name type="common">Polyangium cellulosum</name>
    <dbReference type="NCBI Taxonomy" id="56"/>
    <lineage>
        <taxon>Bacteria</taxon>
        <taxon>Pseudomonadati</taxon>
        <taxon>Myxococcota</taxon>
        <taxon>Polyangia</taxon>
        <taxon>Polyangiales</taxon>
        <taxon>Polyangiaceae</taxon>
        <taxon>Sorangium</taxon>
    </lineage>
</organism>
<evidence type="ECO:0000313" key="2">
    <source>
        <dbReference type="Proteomes" id="UP000075502"/>
    </source>
</evidence>
<dbReference type="AlphaFoldDB" id="A0A150TI96"/>